<proteinExistence type="predicted"/>
<dbReference type="AlphaFoldDB" id="A0A6S7IEQ0"/>
<dbReference type="PANTHER" id="PTHR33395:SF22">
    <property type="entry name" value="REVERSE TRANSCRIPTASE DOMAIN-CONTAINING PROTEIN"/>
    <property type="match status" value="1"/>
</dbReference>
<dbReference type="EMBL" id="CACRXK020008396">
    <property type="protein sequence ID" value="CAB4014660.1"/>
    <property type="molecule type" value="Genomic_DNA"/>
</dbReference>
<dbReference type="Proteomes" id="UP001152795">
    <property type="component" value="Unassembled WGS sequence"/>
</dbReference>
<comment type="caution">
    <text evidence="1">The sequence shown here is derived from an EMBL/GenBank/DDBJ whole genome shotgun (WGS) entry which is preliminary data.</text>
</comment>
<evidence type="ECO:0000313" key="2">
    <source>
        <dbReference type="Proteomes" id="UP001152795"/>
    </source>
</evidence>
<evidence type="ECO:0000313" key="1">
    <source>
        <dbReference type="EMBL" id="CAB4014660.1"/>
    </source>
</evidence>
<gene>
    <name evidence="1" type="ORF">PACLA_8A043159</name>
</gene>
<name>A0A6S7IEQ0_PARCT</name>
<reference evidence="1" key="1">
    <citation type="submission" date="2020-04" db="EMBL/GenBank/DDBJ databases">
        <authorList>
            <person name="Alioto T."/>
            <person name="Alioto T."/>
            <person name="Gomez Garrido J."/>
        </authorList>
    </citation>
    <scope>NUCLEOTIDE SEQUENCE</scope>
    <source>
        <strain evidence="1">A484AB</strain>
    </source>
</reference>
<protein>
    <submittedName>
        <fullName evidence="1">Uncharacterized protein</fullName>
    </submittedName>
</protein>
<keyword evidence="2" id="KW-1185">Reference proteome</keyword>
<accession>A0A6S7IEQ0</accession>
<dbReference type="OrthoDB" id="416454at2759"/>
<organism evidence="1 2">
    <name type="scientific">Paramuricea clavata</name>
    <name type="common">Red gorgonian</name>
    <name type="synonym">Violescent sea-whip</name>
    <dbReference type="NCBI Taxonomy" id="317549"/>
    <lineage>
        <taxon>Eukaryota</taxon>
        <taxon>Metazoa</taxon>
        <taxon>Cnidaria</taxon>
        <taxon>Anthozoa</taxon>
        <taxon>Octocorallia</taxon>
        <taxon>Malacalcyonacea</taxon>
        <taxon>Plexauridae</taxon>
        <taxon>Paramuricea</taxon>
    </lineage>
</organism>
<dbReference type="PANTHER" id="PTHR33395">
    <property type="entry name" value="TRANSCRIPTASE, PUTATIVE-RELATED-RELATED"/>
    <property type="match status" value="1"/>
</dbReference>
<sequence length="110" mass="12063">MGVEGYSRKYSETSANIATLFNNYFTSIFTNDPDTSIDPSTIDDNISLLEDVVLTPNDVANVLRTLDNDKAHGIPDEIPARLLTETASQIAPSLCQLFNKSLRIGVVPFD</sequence>